<feature type="non-terminal residue" evidence="1">
    <location>
        <position position="120"/>
    </location>
</feature>
<keyword evidence="2" id="KW-1185">Reference proteome</keyword>
<protein>
    <submittedName>
        <fullName evidence="1">Uncharacterized protein</fullName>
    </submittedName>
</protein>
<accession>A0ABY7EQY9</accession>
<reference evidence="1" key="1">
    <citation type="submission" date="2022-11" db="EMBL/GenBank/DDBJ databases">
        <title>Centuries of genome instability and evolution in soft-shell clam transmissible cancer (bioRxiv).</title>
        <authorList>
            <person name="Hart S.F.M."/>
            <person name="Yonemitsu M.A."/>
            <person name="Giersch R.M."/>
            <person name="Beal B.F."/>
            <person name="Arriagada G."/>
            <person name="Davis B.W."/>
            <person name="Ostrander E.A."/>
            <person name="Goff S.P."/>
            <person name="Metzger M.J."/>
        </authorList>
    </citation>
    <scope>NUCLEOTIDE SEQUENCE</scope>
    <source>
        <strain evidence="1">MELC-2E11</strain>
        <tissue evidence="1">Siphon/mantle</tissue>
    </source>
</reference>
<organism evidence="1 2">
    <name type="scientific">Mya arenaria</name>
    <name type="common">Soft-shell clam</name>
    <dbReference type="NCBI Taxonomy" id="6604"/>
    <lineage>
        <taxon>Eukaryota</taxon>
        <taxon>Metazoa</taxon>
        <taxon>Spiralia</taxon>
        <taxon>Lophotrochozoa</taxon>
        <taxon>Mollusca</taxon>
        <taxon>Bivalvia</taxon>
        <taxon>Autobranchia</taxon>
        <taxon>Heteroconchia</taxon>
        <taxon>Euheterodonta</taxon>
        <taxon>Imparidentia</taxon>
        <taxon>Neoheterodontei</taxon>
        <taxon>Myida</taxon>
        <taxon>Myoidea</taxon>
        <taxon>Myidae</taxon>
        <taxon>Mya</taxon>
    </lineage>
</organism>
<evidence type="ECO:0000313" key="1">
    <source>
        <dbReference type="EMBL" id="WAR10988.1"/>
    </source>
</evidence>
<name>A0ABY7EQY9_MYAAR</name>
<dbReference type="Proteomes" id="UP001164746">
    <property type="component" value="Chromosome 7"/>
</dbReference>
<dbReference type="EMBL" id="CP111018">
    <property type="protein sequence ID" value="WAR10988.1"/>
    <property type="molecule type" value="Genomic_DNA"/>
</dbReference>
<evidence type="ECO:0000313" key="2">
    <source>
        <dbReference type="Proteomes" id="UP001164746"/>
    </source>
</evidence>
<gene>
    <name evidence="1" type="ORF">MAR_036064</name>
</gene>
<feature type="non-terminal residue" evidence="1">
    <location>
        <position position="1"/>
    </location>
</feature>
<sequence>VLLEKMRARMNGGVDVDRSSATGLRNILTLLRSMRGLVNWEEIVRRLRGEQTTTPSTVAGSTAEMTGSGEWIWDGRTGRWIRIQISGRAPSGPTGFGTGANLLNIGGTATTSDWHFNAQT</sequence>
<proteinExistence type="predicted"/>